<evidence type="ECO:0000313" key="2">
    <source>
        <dbReference type="Proteomes" id="UP000440224"/>
    </source>
</evidence>
<dbReference type="Proteomes" id="UP000440224">
    <property type="component" value="Unassembled WGS sequence"/>
</dbReference>
<sequence>MTRLRFFLLAPFFLLGCANEVREVVPPAPTPEPLCAEPLDLVFGSAESRTPLVGLSVAVDGSCNTYLAGMTEGPIDFGGGPVGETGAPFAFVAKLDPQGKHLWSRALPVGASFPGKDVIAVHAQGRVLVAGSLHADVDFGGGPLGGEYVRAEHPFLLELDADGHHVWSRRLHGNLPDDLDYEGNFHRAIEGVSFDAEGHFVITGRFLGHLDLGGVTLMSTPQISDPFFTNYKPDVFVARYDTSGGLVWAKRFGGDVSDFPAGLDVSPSGDTVVLYTQFSEMESAGEPAGLHVKRFSPGGDVVWSKVFEGSALDPFGGAVALSDDGGLVLGGQGILTWPGIGMFGEAFVGRIDSKGEPMLAASLTGGSAAVVSGVAPDGSGGIRAVGFFDDTLLVHGKAMASSSGGLDVFDAHLEWDDAANTTSTFGDATDEVALAMAGTKEGTRVIVGVRGPLVHDLNEHLSPYSKGSRIFLRRR</sequence>
<dbReference type="RefSeq" id="WP_153824343.1">
    <property type="nucleotide sequence ID" value="NZ_WJIE01000018.1"/>
</dbReference>
<dbReference type="InterPro" id="IPR052918">
    <property type="entry name" value="Motility_Chemotaxis_Reg"/>
</dbReference>
<gene>
    <name evidence="1" type="ORF">GF068_37380</name>
</gene>
<protein>
    <recommendedName>
        <fullName evidence="3">Lipoprotein</fullName>
    </recommendedName>
</protein>
<name>A0A6N7PZB3_9BACT</name>
<dbReference type="EMBL" id="WJIE01000018">
    <property type="protein sequence ID" value="MRG97562.1"/>
    <property type="molecule type" value="Genomic_DNA"/>
</dbReference>
<accession>A0A6N7PZB3</accession>
<dbReference type="AlphaFoldDB" id="A0A6N7PZB3"/>
<proteinExistence type="predicted"/>
<dbReference type="SUPFAM" id="SSF101898">
    <property type="entry name" value="NHL repeat"/>
    <property type="match status" value="1"/>
</dbReference>
<keyword evidence="2" id="KW-1185">Reference proteome</keyword>
<comment type="caution">
    <text evidence="1">The sequence shown here is derived from an EMBL/GenBank/DDBJ whole genome shotgun (WGS) entry which is preliminary data.</text>
</comment>
<dbReference type="PANTHER" id="PTHR35580:SF1">
    <property type="entry name" value="PHYTASE-LIKE DOMAIN-CONTAINING PROTEIN"/>
    <property type="match status" value="1"/>
</dbReference>
<organism evidence="1 2">
    <name type="scientific">Polyangium spumosum</name>
    <dbReference type="NCBI Taxonomy" id="889282"/>
    <lineage>
        <taxon>Bacteria</taxon>
        <taxon>Pseudomonadati</taxon>
        <taxon>Myxococcota</taxon>
        <taxon>Polyangia</taxon>
        <taxon>Polyangiales</taxon>
        <taxon>Polyangiaceae</taxon>
        <taxon>Polyangium</taxon>
    </lineage>
</organism>
<reference evidence="1 2" key="1">
    <citation type="submission" date="2019-10" db="EMBL/GenBank/DDBJ databases">
        <title>A soil myxobacterium in the family Polyangiaceae.</title>
        <authorList>
            <person name="Li Y."/>
            <person name="Wang J."/>
        </authorList>
    </citation>
    <scope>NUCLEOTIDE SEQUENCE [LARGE SCALE GENOMIC DNA]</scope>
    <source>
        <strain evidence="1 2">DSM 14734</strain>
    </source>
</reference>
<dbReference type="PANTHER" id="PTHR35580">
    <property type="entry name" value="CELL SURFACE GLYCOPROTEIN (S-LAYER PROTEIN)-LIKE PROTEIN"/>
    <property type="match status" value="1"/>
</dbReference>
<evidence type="ECO:0008006" key="3">
    <source>
        <dbReference type="Google" id="ProtNLM"/>
    </source>
</evidence>
<dbReference type="PROSITE" id="PS51257">
    <property type="entry name" value="PROKAR_LIPOPROTEIN"/>
    <property type="match status" value="1"/>
</dbReference>
<evidence type="ECO:0000313" key="1">
    <source>
        <dbReference type="EMBL" id="MRG97562.1"/>
    </source>
</evidence>
<dbReference type="OrthoDB" id="5522807at2"/>